<keyword evidence="4" id="KW-0472">Membrane</keyword>
<name>A0A239HIP2_EKHLU</name>
<feature type="compositionally biased region" description="Acidic residues" evidence="5">
    <location>
        <begin position="1446"/>
        <end position="1463"/>
    </location>
</feature>
<evidence type="ECO:0000256" key="4">
    <source>
        <dbReference type="ARBA" id="ARBA00023136"/>
    </source>
</evidence>
<dbReference type="PANTHER" id="PTHR36985:SF1">
    <property type="entry name" value="TRANSLOCATION AND ASSEMBLY MODULE SUBUNIT TAMB"/>
    <property type="match status" value="1"/>
</dbReference>
<dbReference type="Pfam" id="PF04357">
    <property type="entry name" value="TamB"/>
    <property type="match status" value="1"/>
</dbReference>
<evidence type="ECO:0000256" key="2">
    <source>
        <dbReference type="ARBA" id="ARBA00022692"/>
    </source>
</evidence>
<keyword evidence="2" id="KW-0812">Transmembrane</keyword>
<organism evidence="7 8">
    <name type="scientific">Ekhidna lutea</name>
    <dbReference type="NCBI Taxonomy" id="447679"/>
    <lineage>
        <taxon>Bacteria</taxon>
        <taxon>Pseudomonadati</taxon>
        <taxon>Bacteroidota</taxon>
        <taxon>Cytophagia</taxon>
        <taxon>Cytophagales</taxon>
        <taxon>Reichenbachiellaceae</taxon>
        <taxon>Ekhidna</taxon>
    </lineage>
</organism>
<keyword evidence="8" id="KW-1185">Reference proteome</keyword>
<dbReference type="InterPro" id="IPR007452">
    <property type="entry name" value="TamB_C"/>
</dbReference>
<feature type="domain" description="Translocation and assembly module TamB C-terminal" evidence="6">
    <location>
        <begin position="998"/>
        <end position="1411"/>
    </location>
</feature>
<dbReference type="EMBL" id="FZPD01000002">
    <property type="protein sequence ID" value="SNS81001.1"/>
    <property type="molecule type" value="Genomic_DNA"/>
</dbReference>
<dbReference type="Proteomes" id="UP000198393">
    <property type="component" value="Unassembled WGS sequence"/>
</dbReference>
<comment type="subcellular location">
    <subcellularLocation>
        <location evidence="1">Membrane</location>
        <topology evidence="1">Single-pass membrane protein</topology>
    </subcellularLocation>
</comment>
<dbReference type="GO" id="GO:0009306">
    <property type="term" value="P:protein secretion"/>
    <property type="evidence" value="ECO:0007669"/>
    <property type="project" value="InterPro"/>
</dbReference>
<evidence type="ECO:0000256" key="3">
    <source>
        <dbReference type="ARBA" id="ARBA00022989"/>
    </source>
</evidence>
<evidence type="ECO:0000256" key="1">
    <source>
        <dbReference type="ARBA" id="ARBA00004167"/>
    </source>
</evidence>
<protein>
    <recommendedName>
        <fullName evidence="6">Translocation and assembly module TamB C-terminal domain-containing protein</fullName>
    </recommendedName>
</protein>
<dbReference type="GO" id="GO:0005886">
    <property type="term" value="C:plasma membrane"/>
    <property type="evidence" value="ECO:0007669"/>
    <property type="project" value="InterPro"/>
</dbReference>
<evidence type="ECO:0000259" key="6">
    <source>
        <dbReference type="Pfam" id="PF04357"/>
    </source>
</evidence>
<sequence length="1463" mass="164682">MLLLQLRPVQTFLAHEVLEIISKKTDHEISIQRVKVSWLDKASLMEILIKDHAGDTMVYSHDLEINYRIWDLILQDYLSVEEISSLDLRLNLIKHDSLSKLNLSEFINALKKDTVKKKSKPIHVGQITLSNLNLSLKDKTKEPVRTRLDFANLNFSIPDFTVADLSIRSDTITGDIVQMRGIEQNSDFTIRDFNTRFLVCNSSLSVDDLNLRTPTSHISDSLEFFYNGLDDLGYFQDSVSFILHFKDSRISDEDIKIVTGLDKVKDDITIDGIIWGTVGDFNIEETRFGYGQSYFVGGVSCFGLPDISQVFILADFTDSHLEPRDLRPYIGEYTRNLNRMGKIDFTGSFAGFVKDFVARGDFVTNQGSVHTDINLKIPDNPEEMSYVGNLEFKDVNVGAFFKNTLVQRVNLKATVNGKGIRPDNAEFDLKALVYSSGLKGYVYDTIEADGKFAKNYFEGIFAIRDPNCHLRGEGQVDFRDEKEELKLNLEVNTFNANQLNLTERRISAYGKIGLDVLDLDIDNFVARLDIDSGLLEYDSKNIILDSIRFTANLEDSTRLIKLAFPGFYSRINGEFKVSDVLKDIPNMAAGYASKLLINTDTSKRAGSGNTYKFKLDARVDNISKYLDSLQLPVSFGGKTIIEGEFRQSKNANLSFYLESDTFFVGSNEFYNPSLEVNGSEDMDEGSILTNFIFQSDKQVIKGMPSTEELLVEGVWYDDNVDLTTLVKQPGTGSDIRLESNVVLGDDSIVVKMLPSSIKLLEDNWKFNPSNRIVITNEKTEIINLEIFDSSESIAVEGVYADSIPTNIVISAEDLNMNKAGLFSQATIGGYLNGNFKIFRETSKESFKFDGGFLLKNLKYDDLEIGDVNGTSRWDPLKESIYTKVSVQRADVSAINVEGYYFPLKSSEQLDFSITFDEADLRMARPFVEANFSSFSGYANGSLKLSGSIAKPNVVGNCKIQNGNLTVDYLNTNYNFEGRIDFDANQIKLINFGLIDRKGANAVVSGVVGHNGFKNFVLDINVSANDFEFLNTTSLDNSLYYGSAYGTGDIDIEGGLNDLQIKAEIKTEKDTRFFVPIADGTSSGQEDYITFIDFSDTTRVTDEDDFTIKGLTLDFDIEVTPDAYCELIFDIKTGDIIRGRGRGNLKLRLDTDGDFNMFGPLEITEGAYNFTIPNFISKEFDVIPGSRITWYGDPYNAILDLDATYLQRASFEELKNPELQQPEEMANKVPILVVLRLNGGMLSPQIDFDLEVQNQGDQTRNPVLTQIISNEQELKRQVISLLFLKRFSPRESFTLSGGGTVGNSVSEFLSSQVSYLVSQIDENLEVEVNLADLNRDAFNTFQLRFAYTFLNGRLKVTRGGDFGSQTDNNDNVLNDIVGDWSVEYSLTKDGRLRAKVFRNSDQQNLINQNQQNQETGISLRFVHSFNDLTELLTMKRNEVLSRRKEEDEPATQDDEQESQDETRE</sequence>
<evidence type="ECO:0000313" key="7">
    <source>
        <dbReference type="EMBL" id="SNS81001.1"/>
    </source>
</evidence>
<accession>A0A239HIP2</accession>
<evidence type="ECO:0000313" key="8">
    <source>
        <dbReference type="Proteomes" id="UP000198393"/>
    </source>
</evidence>
<gene>
    <name evidence="7" type="ORF">SAMN05421640_1327</name>
</gene>
<dbReference type="PANTHER" id="PTHR36985">
    <property type="entry name" value="TRANSLOCATION AND ASSEMBLY MODULE SUBUNIT TAMB"/>
    <property type="match status" value="1"/>
</dbReference>
<evidence type="ECO:0000256" key="5">
    <source>
        <dbReference type="SAM" id="MobiDB-lite"/>
    </source>
</evidence>
<proteinExistence type="predicted"/>
<keyword evidence="3" id="KW-1133">Transmembrane helix</keyword>
<feature type="region of interest" description="Disordered" evidence="5">
    <location>
        <begin position="1438"/>
        <end position="1463"/>
    </location>
</feature>
<reference evidence="7 8" key="1">
    <citation type="submission" date="2017-06" db="EMBL/GenBank/DDBJ databases">
        <authorList>
            <person name="Kim H.J."/>
            <person name="Triplett B.A."/>
        </authorList>
    </citation>
    <scope>NUCLEOTIDE SEQUENCE [LARGE SCALE GENOMIC DNA]</scope>
    <source>
        <strain evidence="7 8">DSM 19307</strain>
    </source>
</reference>